<keyword evidence="3" id="KW-1185">Reference proteome</keyword>
<name>M1V5Z2_CYAM1</name>
<evidence type="ECO:0000313" key="3">
    <source>
        <dbReference type="Proteomes" id="UP000007014"/>
    </source>
</evidence>
<feature type="domain" description="Tc1-like transposase DDE" evidence="1">
    <location>
        <begin position="33"/>
        <end position="98"/>
    </location>
</feature>
<proteinExistence type="predicted"/>
<gene>
    <name evidence="2" type="ORF">CYME_CMO148C</name>
</gene>
<dbReference type="GO" id="GO:0003676">
    <property type="term" value="F:nucleic acid binding"/>
    <property type="evidence" value="ECO:0007669"/>
    <property type="project" value="InterPro"/>
</dbReference>
<dbReference type="KEGG" id="cme:CYME_CMO148C"/>
<dbReference type="HOGENOM" id="CLU_2149422_0_0_1"/>
<dbReference type="EMBL" id="AP006497">
    <property type="protein sequence ID" value="BAM81515.1"/>
    <property type="molecule type" value="Genomic_DNA"/>
</dbReference>
<dbReference type="Proteomes" id="UP000007014">
    <property type="component" value="Chromosome 15"/>
</dbReference>
<protein>
    <submittedName>
        <fullName evidence="2">Transposon</fullName>
    </submittedName>
</protein>
<organism evidence="2 3">
    <name type="scientific">Cyanidioschyzon merolae (strain NIES-3377 / 10D)</name>
    <name type="common">Unicellular red alga</name>
    <dbReference type="NCBI Taxonomy" id="280699"/>
    <lineage>
        <taxon>Eukaryota</taxon>
        <taxon>Rhodophyta</taxon>
        <taxon>Bangiophyceae</taxon>
        <taxon>Cyanidiales</taxon>
        <taxon>Cyanidiaceae</taxon>
        <taxon>Cyanidioschyzon</taxon>
    </lineage>
</organism>
<sequence>MKSKRTRISSVRSAVDIFGGLRRFHGEGSRNGTNHYVESLRTFPLTPSNAPLLDNVAFHHSLWLRAFADSRGADQLFIPPYAPWLNRIDGVFSIVKRNDHFTERIDESFRTR</sequence>
<evidence type="ECO:0000259" key="1">
    <source>
        <dbReference type="Pfam" id="PF13358"/>
    </source>
</evidence>
<dbReference type="RefSeq" id="XP_005537551.1">
    <property type="nucleotide sequence ID" value="XM_005537494.1"/>
</dbReference>
<accession>M1V5Z2</accession>
<dbReference type="Gene3D" id="3.30.420.10">
    <property type="entry name" value="Ribonuclease H-like superfamily/Ribonuclease H"/>
    <property type="match status" value="1"/>
</dbReference>
<evidence type="ECO:0000313" key="2">
    <source>
        <dbReference type="EMBL" id="BAM81515.1"/>
    </source>
</evidence>
<dbReference type="InterPro" id="IPR036397">
    <property type="entry name" value="RNaseH_sf"/>
</dbReference>
<dbReference type="GeneID" id="16995682"/>
<dbReference type="Gramene" id="CMO148CT">
    <property type="protein sequence ID" value="CMO148CT"/>
    <property type="gene ID" value="CMO148C"/>
</dbReference>
<reference evidence="2 3" key="2">
    <citation type="journal article" date="2007" name="BMC Biol.">
        <title>A 100%-complete sequence reveals unusually simple genomic features in the hot-spring red alga Cyanidioschyzon merolae.</title>
        <authorList>
            <person name="Nozaki H."/>
            <person name="Takano H."/>
            <person name="Misumi O."/>
            <person name="Terasawa K."/>
            <person name="Matsuzaki M."/>
            <person name="Maruyama S."/>
            <person name="Nishida K."/>
            <person name="Yagisawa F."/>
            <person name="Yoshida Y."/>
            <person name="Fujiwara T."/>
            <person name="Takio S."/>
            <person name="Tamura K."/>
            <person name="Chung S.J."/>
            <person name="Nakamura S."/>
            <person name="Kuroiwa H."/>
            <person name="Tanaka K."/>
            <person name="Sato N."/>
            <person name="Kuroiwa T."/>
        </authorList>
    </citation>
    <scope>NUCLEOTIDE SEQUENCE [LARGE SCALE GENOMIC DNA]</scope>
    <source>
        <strain evidence="2 3">10D</strain>
    </source>
</reference>
<dbReference type="OrthoDB" id="2195270at2759"/>
<dbReference type="AlphaFoldDB" id="M1V5Z2"/>
<dbReference type="InterPro" id="IPR038717">
    <property type="entry name" value="Tc1-like_DDE_dom"/>
</dbReference>
<reference evidence="2 3" key="1">
    <citation type="journal article" date="2004" name="Nature">
        <title>Genome sequence of the ultrasmall unicellular red alga Cyanidioschyzon merolae 10D.</title>
        <authorList>
            <person name="Matsuzaki M."/>
            <person name="Misumi O."/>
            <person name="Shin-i T."/>
            <person name="Maruyama S."/>
            <person name="Takahara M."/>
            <person name="Miyagishima S."/>
            <person name="Mori T."/>
            <person name="Nishida K."/>
            <person name="Yagisawa F."/>
            <person name="Nishida K."/>
            <person name="Yoshida Y."/>
            <person name="Nishimura Y."/>
            <person name="Nakao S."/>
            <person name="Kobayashi T."/>
            <person name="Momoyama Y."/>
            <person name="Higashiyama T."/>
            <person name="Minoda A."/>
            <person name="Sano M."/>
            <person name="Nomoto H."/>
            <person name="Oishi K."/>
            <person name="Hayashi H."/>
            <person name="Ohta F."/>
            <person name="Nishizaka S."/>
            <person name="Haga S."/>
            <person name="Miura S."/>
            <person name="Morishita T."/>
            <person name="Kabeya Y."/>
            <person name="Terasawa K."/>
            <person name="Suzuki Y."/>
            <person name="Ishii Y."/>
            <person name="Asakawa S."/>
            <person name="Takano H."/>
            <person name="Ohta N."/>
            <person name="Kuroiwa H."/>
            <person name="Tanaka K."/>
            <person name="Shimizu N."/>
            <person name="Sugano S."/>
            <person name="Sato N."/>
            <person name="Nozaki H."/>
            <person name="Ogasawara N."/>
            <person name="Kohara Y."/>
            <person name="Kuroiwa T."/>
        </authorList>
    </citation>
    <scope>NUCLEOTIDE SEQUENCE [LARGE SCALE GENOMIC DNA]</scope>
    <source>
        <strain evidence="2 3">10D</strain>
    </source>
</reference>
<dbReference type="Pfam" id="PF13358">
    <property type="entry name" value="DDE_3"/>
    <property type="match status" value="1"/>
</dbReference>